<evidence type="ECO:0000256" key="2">
    <source>
        <dbReference type="SAM" id="SignalP"/>
    </source>
</evidence>
<evidence type="ECO:0000256" key="1">
    <source>
        <dbReference type="SAM" id="MobiDB-lite"/>
    </source>
</evidence>
<dbReference type="Gene3D" id="3.40.190.10">
    <property type="entry name" value="Periplasmic binding protein-like II"/>
    <property type="match status" value="2"/>
</dbReference>
<organism evidence="3 4">
    <name type="scientific">Cohnella herbarum</name>
    <dbReference type="NCBI Taxonomy" id="2728023"/>
    <lineage>
        <taxon>Bacteria</taxon>
        <taxon>Bacillati</taxon>
        <taxon>Bacillota</taxon>
        <taxon>Bacilli</taxon>
        <taxon>Bacillales</taxon>
        <taxon>Paenibacillaceae</taxon>
        <taxon>Cohnella</taxon>
    </lineage>
</organism>
<dbReference type="PANTHER" id="PTHR43649">
    <property type="entry name" value="ARABINOSE-BINDING PROTEIN-RELATED"/>
    <property type="match status" value="1"/>
</dbReference>
<dbReference type="PANTHER" id="PTHR43649:SF30">
    <property type="entry name" value="ABC TRANSPORTER SUBSTRATE-BINDING PROTEIN"/>
    <property type="match status" value="1"/>
</dbReference>
<dbReference type="PROSITE" id="PS51257">
    <property type="entry name" value="PROKAR_LIPOPROTEIN"/>
    <property type="match status" value="1"/>
</dbReference>
<dbReference type="Pfam" id="PF01547">
    <property type="entry name" value="SBP_bac_1"/>
    <property type="match status" value="1"/>
</dbReference>
<dbReference type="EMBL" id="CP051680">
    <property type="protein sequence ID" value="QJD86156.1"/>
    <property type="molecule type" value="Genomic_DNA"/>
</dbReference>
<feature type="region of interest" description="Disordered" evidence="1">
    <location>
        <begin position="417"/>
        <end position="437"/>
    </location>
</feature>
<name>A0A7Z2VMR1_9BACL</name>
<reference evidence="3 4" key="1">
    <citation type="submission" date="2020-04" db="EMBL/GenBank/DDBJ databases">
        <title>Genome sequencing of novel species.</title>
        <authorList>
            <person name="Heo J."/>
            <person name="Kim S.-J."/>
            <person name="Kim J.-S."/>
            <person name="Hong S.-B."/>
            <person name="Kwon S.-W."/>
        </authorList>
    </citation>
    <scope>NUCLEOTIDE SEQUENCE [LARGE SCALE GENOMIC DNA]</scope>
    <source>
        <strain evidence="3 4">MFER-1</strain>
    </source>
</reference>
<dbReference type="KEGG" id="cheb:HH215_25240"/>
<feature type="compositionally biased region" description="Basic and acidic residues" evidence="1">
    <location>
        <begin position="419"/>
        <end position="428"/>
    </location>
</feature>
<dbReference type="SUPFAM" id="SSF53850">
    <property type="entry name" value="Periplasmic binding protein-like II"/>
    <property type="match status" value="1"/>
</dbReference>
<accession>A0A7Z2VMR1</accession>
<dbReference type="InterPro" id="IPR050490">
    <property type="entry name" value="Bact_solute-bd_prot1"/>
</dbReference>
<proteinExistence type="predicted"/>
<gene>
    <name evidence="3" type="ORF">HH215_25240</name>
</gene>
<dbReference type="RefSeq" id="WP_169282408.1">
    <property type="nucleotide sequence ID" value="NZ_CP051680.1"/>
</dbReference>
<dbReference type="CDD" id="cd14748">
    <property type="entry name" value="PBP2_UgpB"/>
    <property type="match status" value="1"/>
</dbReference>
<dbReference type="Proteomes" id="UP000502248">
    <property type="component" value="Chromosome"/>
</dbReference>
<feature type="chain" id="PRO_5031174694" evidence="2">
    <location>
        <begin position="26"/>
        <end position="437"/>
    </location>
</feature>
<feature type="signal peptide" evidence="2">
    <location>
        <begin position="1"/>
        <end position="25"/>
    </location>
</feature>
<keyword evidence="2" id="KW-0732">Signal</keyword>
<keyword evidence="4" id="KW-1185">Reference proteome</keyword>
<protein>
    <submittedName>
        <fullName evidence="3">Extracellular solute-binding protein</fullName>
    </submittedName>
</protein>
<evidence type="ECO:0000313" key="3">
    <source>
        <dbReference type="EMBL" id="QJD86156.1"/>
    </source>
</evidence>
<evidence type="ECO:0000313" key="4">
    <source>
        <dbReference type="Proteomes" id="UP000502248"/>
    </source>
</evidence>
<sequence length="437" mass="47622">MNKAWMKSGLLLILCIALTACGAKADNAGGGSAPSTSASSEATEPTNGGPVEIEFWNILNADLSKSLVDAYNSSQNKVRVKSVFVQNSYEGIVEKLQVQAAAKKLPDVVTNGLLYTRFASETIHAVPLDTFIKQEKYDTSDFYPSMLNLGKNGHGQQIGFPFGISTPVLYYNADQFRDAGLNPDSPPQTWEELPEIAKKLTRNGHFGVNMAIDFGWLYQALMETYGGRMMSADGKSVGLDSEASIKAVQTIVDMVTKDKSMPLLQGTQPFESMAKGDIGMLVHTTAGLGMIAPTAKYDLRTAPFPTYQGKQVVPAGGSNLMIFTIDKAKQEAAWDFIKYLTDAKRSVQISTSTGYMVSRVSAYEDPDLQKFLEEKPYYKATYGQLETMVPWFNFPGTGGTRVQKIIADQIQAALQGQKSPEEAMKEAAKQANSLVQS</sequence>
<dbReference type="AlphaFoldDB" id="A0A7Z2VMR1"/>
<dbReference type="InterPro" id="IPR006059">
    <property type="entry name" value="SBP"/>
</dbReference>